<dbReference type="Proteomes" id="UP000729733">
    <property type="component" value="Unassembled WGS sequence"/>
</dbReference>
<name>A0A964BQ92_9CYAN</name>
<dbReference type="InterPro" id="IPR019250">
    <property type="entry name" value="DUF2227_metal-bd"/>
</dbReference>
<evidence type="ECO:0000313" key="3">
    <source>
        <dbReference type="Proteomes" id="UP000729733"/>
    </source>
</evidence>
<sequence length="182" mass="20917">MPSGTTHDRITLWTLPWVASITYGLTRNGDLTLLVSGGFLFSGLMFGPDLDIRSIQFQRWGLLRGIWLPYRKLLRHRSLFSHGLIIGTCLRVLYLFLFVAGIAIFVVGFAQLLFGFSWNWQDFVGSKFHLLTHHRDRETIALFMGLELGAMSHSISDWISSSHKKRLNKKPRKTVKVTKIKR</sequence>
<dbReference type="RefSeq" id="WP_229640373.1">
    <property type="nucleotide sequence ID" value="NZ_JADWDC010000020.1"/>
</dbReference>
<keyword evidence="3" id="KW-1185">Reference proteome</keyword>
<keyword evidence="1" id="KW-0812">Transmembrane</keyword>
<evidence type="ECO:0000256" key="1">
    <source>
        <dbReference type="SAM" id="Phobius"/>
    </source>
</evidence>
<keyword evidence="1" id="KW-1133">Transmembrane helix</keyword>
<comment type="caution">
    <text evidence="2">The sequence shown here is derived from an EMBL/GenBank/DDBJ whole genome shotgun (WGS) entry which is preliminary data.</text>
</comment>
<protein>
    <submittedName>
        <fullName evidence="2">Metal-binding protein</fullName>
    </submittedName>
</protein>
<evidence type="ECO:0000313" key="2">
    <source>
        <dbReference type="EMBL" id="MCC0177309.1"/>
    </source>
</evidence>
<dbReference type="PANTHER" id="PTHR39085">
    <property type="entry name" value="SLL0924 PROTEIN"/>
    <property type="match status" value="1"/>
</dbReference>
<keyword evidence="1" id="KW-0472">Membrane</keyword>
<proteinExistence type="predicted"/>
<dbReference type="EMBL" id="JADWDC010000020">
    <property type="protein sequence ID" value="MCC0177309.1"/>
    <property type="molecule type" value="Genomic_DNA"/>
</dbReference>
<organism evidence="2 3">
    <name type="scientific">Waterburya agarophytonicola KI4</name>
    <dbReference type="NCBI Taxonomy" id="2874699"/>
    <lineage>
        <taxon>Bacteria</taxon>
        <taxon>Bacillati</taxon>
        <taxon>Cyanobacteriota</taxon>
        <taxon>Cyanophyceae</taxon>
        <taxon>Pleurocapsales</taxon>
        <taxon>Hyellaceae</taxon>
        <taxon>Waterburya</taxon>
        <taxon>Waterburya agarophytonicola</taxon>
    </lineage>
</organism>
<accession>A0A964BQ92</accession>
<feature type="transmembrane region" description="Helical" evidence="1">
    <location>
        <begin position="140"/>
        <end position="160"/>
    </location>
</feature>
<dbReference type="AlphaFoldDB" id="A0A964BQ92"/>
<feature type="transmembrane region" description="Helical" evidence="1">
    <location>
        <begin position="92"/>
        <end position="120"/>
    </location>
</feature>
<gene>
    <name evidence="2" type="ORF">I4641_10005</name>
</gene>
<dbReference type="PANTHER" id="PTHR39085:SF1">
    <property type="entry name" value="SLL0924 PROTEIN"/>
    <property type="match status" value="1"/>
</dbReference>
<dbReference type="Pfam" id="PF09988">
    <property type="entry name" value="DUF2227"/>
    <property type="match status" value="1"/>
</dbReference>
<reference evidence="2" key="1">
    <citation type="journal article" date="2021" name="Antonie Van Leeuwenhoek">
        <title>Draft genome and description of Waterburya agarophytonicola gen. nov. sp. nov. (Pleurocapsales, Cyanobacteria): a seaweed symbiont.</title>
        <authorList>
            <person name="Bonthond G."/>
            <person name="Shalygin S."/>
            <person name="Bayer T."/>
            <person name="Weinberger F."/>
        </authorList>
    </citation>
    <scope>NUCLEOTIDE SEQUENCE</scope>
    <source>
        <strain evidence="2">KI4</strain>
    </source>
</reference>